<accession>A0A0C3S4X1</accession>
<sequence length="101" mass="10672">MRLLVPLIVIMFGILVVAMALGGTVPRPLELLLHACEYIFRESSVTSSCQVAGSGGCLSYDSASRSTAYGIGGIHSLAVAMLYVVRLRRLARDVGSAGDSR</sequence>
<organism evidence="2 3">
    <name type="scientific">Phlebiopsis gigantea (strain 11061_1 CR5-6)</name>
    <name type="common">White-rot fungus</name>
    <name type="synonym">Peniophora gigantea</name>
    <dbReference type="NCBI Taxonomy" id="745531"/>
    <lineage>
        <taxon>Eukaryota</taxon>
        <taxon>Fungi</taxon>
        <taxon>Dikarya</taxon>
        <taxon>Basidiomycota</taxon>
        <taxon>Agaricomycotina</taxon>
        <taxon>Agaricomycetes</taxon>
        <taxon>Polyporales</taxon>
        <taxon>Phanerochaetaceae</taxon>
        <taxon>Phlebiopsis</taxon>
    </lineage>
</organism>
<keyword evidence="3" id="KW-1185">Reference proteome</keyword>
<name>A0A0C3S4X1_PHLG1</name>
<dbReference type="HOGENOM" id="CLU_2292684_0_0_1"/>
<evidence type="ECO:0000256" key="1">
    <source>
        <dbReference type="SAM" id="Phobius"/>
    </source>
</evidence>
<dbReference type="AlphaFoldDB" id="A0A0C3S4X1"/>
<proteinExistence type="predicted"/>
<keyword evidence="1" id="KW-1133">Transmembrane helix</keyword>
<feature type="transmembrane region" description="Helical" evidence="1">
    <location>
        <begin position="68"/>
        <end position="85"/>
    </location>
</feature>
<evidence type="ECO:0000313" key="2">
    <source>
        <dbReference type="EMBL" id="KIP10911.1"/>
    </source>
</evidence>
<protein>
    <submittedName>
        <fullName evidence="2">Uncharacterized protein</fullName>
    </submittedName>
</protein>
<gene>
    <name evidence="2" type="ORF">PHLGIDRAFT_185601</name>
</gene>
<dbReference type="Proteomes" id="UP000053257">
    <property type="component" value="Unassembled WGS sequence"/>
</dbReference>
<keyword evidence="1" id="KW-0812">Transmembrane</keyword>
<keyword evidence="1" id="KW-0472">Membrane</keyword>
<evidence type="ECO:0000313" key="3">
    <source>
        <dbReference type="Proteomes" id="UP000053257"/>
    </source>
</evidence>
<dbReference type="EMBL" id="KN840450">
    <property type="protein sequence ID" value="KIP10911.1"/>
    <property type="molecule type" value="Genomic_DNA"/>
</dbReference>
<reference evidence="2 3" key="1">
    <citation type="journal article" date="2014" name="PLoS Genet.">
        <title>Analysis of the Phlebiopsis gigantea genome, transcriptome and secretome provides insight into its pioneer colonization strategies of wood.</title>
        <authorList>
            <person name="Hori C."/>
            <person name="Ishida T."/>
            <person name="Igarashi K."/>
            <person name="Samejima M."/>
            <person name="Suzuki H."/>
            <person name="Master E."/>
            <person name="Ferreira P."/>
            <person name="Ruiz-Duenas F.J."/>
            <person name="Held B."/>
            <person name="Canessa P."/>
            <person name="Larrondo L.F."/>
            <person name="Schmoll M."/>
            <person name="Druzhinina I.S."/>
            <person name="Kubicek C.P."/>
            <person name="Gaskell J.A."/>
            <person name="Kersten P."/>
            <person name="St John F."/>
            <person name="Glasner J."/>
            <person name="Sabat G."/>
            <person name="Splinter BonDurant S."/>
            <person name="Syed K."/>
            <person name="Yadav J."/>
            <person name="Mgbeahuruike A.C."/>
            <person name="Kovalchuk A."/>
            <person name="Asiegbu F.O."/>
            <person name="Lackner G."/>
            <person name="Hoffmeister D."/>
            <person name="Rencoret J."/>
            <person name="Gutierrez A."/>
            <person name="Sun H."/>
            <person name="Lindquist E."/>
            <person name="Barry K."/>
            <person name="Riley R."/>
            <person name="Grigoriev I.V."/>
            <person name="Henrissat B."/>
            <person name="Kues U."/>
            <person name="Berka R.M."/>
            <person name="Martinez A.T."/>
            <person name="Covert S.F."/>
            <person name="Blanchette R.A."/>
            <person name="Cullen D."/>
        </authorList>
    </citation>
    <scope>NUCLEOTIDE SEQUENCE [LARGE SCALE GENOMIC DNA]</scope>
    <source>
        <strain evidence="2 3">11061_1 CR5-6</strain>
    </source>
</reference>